<dbReference type="AlphaFoldDB" id="A0A5J6L6D0"/>
<feature type="transmembrane region" description="Helical" evidence="1">
    <location>
        <begin position="218"/>
        <end position="238"/>
    </location>
</feature>
<protein>
    <submittedName>
        <fullName evidence="3">CPBP family intramembrane metalloprotease</fullName>
    </submittedName>
</protein>
<accession>A0A5J6L6D0</accession>
<evidence type="ECO:0000313" key="3">
    <source>
        <dbReference type="EMBL" id="QEW03950.1"/>
    </source>
</evidence>
<feature type="transmembrane region" description="Helical" evidence="1">
    <location>
        <begin position="160"/>
        <end position="181"/>
    </location>
</feature>
<organism evidence="3 4">
    <name type="scientific">Microbacterium lushaniae</name>
    <dbReference type="NCBI Taxonomy" id="2614639"/>
    <lineage>
        <taxon>Bacteria</taxon>
        <taxon>Bacillati</taxon>
        <taxon>Actinomycetota</taxon>
        <taxon>Actinomycetes</taxon>
        <taxon>Micrococcales</taxon>
        <taxon>Microbacteriaceae</taxon>
        <taxon>Microbacterium</taxon>
    </lineage>
</organism>
<feature type="transmembrane region" description="Helical" evidence="1">
    <location>
        <begin position="193"/>
        <end position="211"/>
    </location>
</feature>
<keyword evidence="1" id="KW-0812">Transmembrane</keyword>
<proteinExistence type="predicted"/>
<dbReference type="EMBL" id="CP044232">
    <property type="protein sequence ID" value="QEW03950.1"/>
    <property type="molecule type" value="Genomic_DNA"/>
</dbReference>
<dbReference type="RefSeq" id="WP_150925639.1">
    <property type="nucleotide sequence ID" value="NZ_CP044232.1"/>
</dbReference>
<dbReference type="GO" id="GO:0006508">
    <property type="term" value="P:proteolysis"/>
    <property type="evidence" value="ECO:0007669"/>
    <property type="project" value="UniProtKB-KW"/>
</dbReference>
<feature type="transmembrane region" description="Helical" evidence="1">
    <location>
        <begin position="88"/>
        <end position="108"/>
    </location>
</feature>
<dbReference type="GO" id="GO:0004175">
    <property type="term" value="F:endopeptidase activity"/>
    <property type="evidence" value="ECO:0007669"/>
    <property type="project" value="UniProtKB-ARBA"/>
</dbReference>
<dbReference type="GO" id="GO:0080120">
    <property type="term" value="P:CAAX-box protein maturation"/>
    <property type="evidence" value="ECO:0007669"/>
    <property type="project" value="UniProtKB-ARBA"/>
</dbReference>
<dbReference type="PANTHER" id="PTHR35797:SF1">
    <property type="entry name" value="PROTEASE"/>
    <property type="match status" value="1"/>
</dbReference>
<feature type="transmembrane region" description="Helical" evidence="1">
    <location>
        <begin position="47"/>
        <end position="67"/>
    </location>
</feature>
<keyword evidence="1" id="KW-1133">Transmembrane helix</keyword>
<evidence type="ECO:0000256" key="1">
    <source>
        <dbReference type="SAM" id="Phobius"/>
    </source>
</evidence>
<dbReference type="InterPro" id="IPR042150">
    <property type="entry name" value="MmRce1-like"/>
</dbReference>
<feature type="domain" description="CAAX prenyl protease 2/Lysostaphin resistance protein A-like" evidence="2">
    <location>
        <begin position="128"/>
        <end position="230"/>
    </location>
</feature>
<keyword evidence="4" id="KW-1185">Reference proteome</keyword>
<sequence>MLRRHPLVSFFVLAFLGSWIGWSPWWLSRSGIGLLPFELPFAAVAGINQLGLFAGPFAAAFIIVRATEGREGLRRFQRRIFQLRGRPFWWMLALVFIPIAAGLGYLLVPGFAFAVEDAGMTTVILLASTYFVYILGGPLQEEPGWRGFALPRLQQRLHPLIAALVLGVIHCLWHAPLFLTSEWDTARQDPSQFLAYLVLVVSLSVVLSWLANGSRGSILLVILGHNSVNWALFAAGTFEGAPVSSNWPAALGLACLAIAVTKGRLRYSRDPLPAERRSAVNASGNA</sequence>
<evidence type="ECO:0000259" key="2">
    <source>
        <dbReference type="Pfam" id="PF02517"/>
    </source>
</evidence>
<evidence type="ECO:0000313" key="4">
    <source>
        <dbReference type="Proteomes" id="UP000325516"/>
    </source>
</evidence>
<feature type="transmembrane region" description="Helical" evidence="1">
    <location>
        <begin position="244"/>
        <end position="261"/>
    </location>
</feature>
<reference evidence="4" key="1">
    <citation type="submission" date="2019-09" db="EMBL/GenBank/DDBJ databases">
        <title>Mumia zhuanghuii sp. nov. isolated from the intestinal contents of plateau pika (Ochotona curzoniae) in the Qinghai-Tibet plateau of China.</title>
        <authorList>
            <person name="Tian Z."/>
        </authorList>
    </citation>
    <scope>NUCLEOTIDE SEQUENCE [LARGE SCALE GENOMIC DNA]</scope>
    <source>
        <strain evidence="4">L-031</strain>
    </source>
</reference>
<keyword evidence="1" id="KW-0472">Membrane</keyword>
<feature type="transmembrane region" description="Helical" evidence="1">
    <location>
        <begin position="7"/>
        <end position="27"/>
    </location>
</feature>
<dbReference type="Proteomes" id="UP000325516">
    <property type="component" value="Chromosome"/>
</dbReference>
<dbReference type="InterPro" id="IPR003675">
    <property type="entry name" value="Rce1/LyrA-like_dom"/>
</dbReference>
<name>A0A5J6L6D0_9MICO</name>
<keyword evidence="3" id="KW-0645">Protease</keyword>
<dbReference type="KEGG" id="mlz:F6J85_13205"/>
<dbReference type="PANTHER" id="PTHR35797">
    <property type="entry name" value="PROTEASE-RELATED"/>
    <property type="match status" value="1"/>
</dbReference>
<dbReference type="GO" id="GO:0008237">
    <property type="term" value="F:metallopeptidase activity"/>
    <property type="evidence" value="ECO:0007669"/>
    <property type="project" value="UniProtKB-KW"/>
</dbReference>
<keyword evidence="3" id="KW-0482">Metalloprotease</keyword>
<feature type="transmembrane region" description="Helical" evidence="1">
    <location>
        <begin position="120"/>
        <end position="139"/>
    </location>
</feature>
<dbReference type="Pfam" id="PF02517">
    <property type="entry name" value="Rce1-like"/>
    <property type="match status" value="1"/>
</dbReference>
<keyword evidence="3" id="KW-0378">Hydrolase</keyword>
<gene>
    <name evidence="3" type="ORF">F6J85_13205</name>
</gene>